<dbReference type="SUPFAM" id="SSF50923">
    <property type="entry name" value="Hemopexin-like domain"/>
    <property type="match status" value="1"/>
</dbReference>
<organism evidence="8 9">
    <name type="scientific">Parthenolecanium corni</name>
    <dbReference type="NCBI Taxonomy" id="536013"/>
    <lineage>
        <taxon>Eukaryota</taxon>
        <taxon>Metazoa</taxon>
        <taxon>Ecdysozoa</taxon>
        <taxon>Arthropoda</taxon>
        <taxon>Hexapoda</taxon>
        <taxon>Insecta</taxon>
        <taxon>Pterygota</taxon>
        <taxon>Neoptera</taxon>
        <taxon>Paraneoptera</taxon>
        <taxon>Hemiptera</taxon>
        <taxon>Sternorrhyncha</taxon>
        <taxon>Coccoidea</taxon>
        <taxon>Coccidae</taxon>
        <taxon>Parthenolecanium</taxon>
    </lineage>
</organism>
<comment type="caution">
    <text evidence="8">The sequence shown here is derived from an EMBL/GenBank/DDBJ whole genome shotgun (WGS) entry which is preliminary data.</text>
</comment>
<accession>A0AAN9TPM7</accession>
<evidence type="ECO:0000256" key="6">
    <source>
        <dbReference type="ARBA" id="ARBA00023180"/>
    </source>
</evidence>
<evidence type="ECO:0000256" key="5">
    <source>
        <dbReference type="ARBA" id="ARBA00023157"/>
    </source>
</evidence>
<dbReference type="AlphaFoldDB" id="A0AAN9TPM7"/>
<dbReference type="InterPro" id="IPR051298">
    <property type="entry name" value="Heme_transport/Cell_adhesion"/>
</dbReference>
<keyword evidence="5" id="KW-1015">Disulfide bond</keyword>
<proteinExistence type="predicted"/>
<evidence type="ECO:0000256" key="1">
    <source>
        <dbReference type="ARBA" id="ARBA00004613"/>
    </source>
</evidence>
<keyword evidence="3" id="KW-0732">Signal</keyword>
<keyword evidence="2" id="KW-0964">Secreted</keyword>
<evidence type="ECO:0000313" key="8">
    <source>
        <dbReference type="EMBL" id="KAK7582320.1"/>
    </source>
</evidence>
<keyword evidence="6" id="KW-0325">Glycoprotein</keyword>
<name>A0AAN9TPM7_9HEMI</name>
<feature type="repeat" description="Hemopexin" evidence="7">
    <location>
        <begin position="62"/>
        <end position="111"/>
    </location>
</feature>
<evidence type="ECO:0000256" key="2">
    <source>
        <dbReference type="ARBA" id="ARBA00022525"/>
    </source>
</evidence>
<dbReference type="InterPro" id="IPR000585">
    <property type="entry name" value="Hemopexin-like_dom"/>
</dbReference>
<comment type="subcellular location">
    <subcellularLocation>
        <location evidence="1">Secreted</location>
    </subcellularLocation>
</comment>
<dbReference type="Gene3D" id="2.110.10.10">
    <property type="entry name" value="Hemopexin-like domain"/>
    <property type="match status" value="1"/>
</dbReference>
<dbReference type="PROSITE" id="PS00024">
    <property type="entry name" value="HEMOPEXIN"/>
    <property type="match status" value="1"/>
</dbReference>
<keyword evidence="4" id="KW-0677">Repeat</keyword>
<evidence type="ECO:0000256" key="4">
    <source>
        <dbReference type="ARBA" id="ARBA00022737"/>
    </source>
</evidence>
<keyword evidence="9" id="KW-1185">Reference proteome</keyword>
<reference evidence="8 9" key="1">
    <citation type="submission" date="2024-03" db="EMBL/GenBank/DDBJ databases">
        <title>Adaptation during the transition from Ophiocordyceps entomopathogen to insect associate is accompanied by gene loss and intensified selection.</title>
        <authorList>
            <person name="Ward C.M."/>
            <person name="Onetto C.A."/>
            <person name="Borneman A.R."/>
        </authorList>
    </citation>
    <scope>NUCLEOTIDE SEQUENCE [LARGE SCALE GENOMIC DNA]</scope>
    <source>
        <strain evidence="8">AWRI1</strain>
        <tissue evidence="8">Single Adult Female</tissue>
    </source>
</reference>
<dbReference type="SMART" id="SM00120">
    <property type="entry name" value="HX"/>
    <property type="match status" value="3"/>
</dbReference>
<feature type="repeat" description="Hemopexin" evidence="7">
    <location>
        <begin position="112"/>
        <end position="159"/>
    </location>
</feature>
<evidence type="ECO:0000256" key="3">
    <source>
        <dbReference type="ARBA" id="ARBA00022729"/>
    </source>
</evidence>
<dbReference type="InterPro" id="IPR018486">
    <property type="entry name" value="Hemopexin_CS"/>
</dbReference>
<gene>
    <name evidence="8" type="ORF">V9T40_013765</name>
</gene>
<dbReference type="Pfam" id="PF00045">
    <property type="entry name" value="Hemopexin"/>
    <property type="match status" value="2"/>
</dbReference>
<dbReference type="CDD" id="cd00094">
    <property type="entry name" value="HX"/>
    <property type="match status" value="1"/>
</dbReference>
<dbReference type="PANTHER" id="PTHR22917:SF6">
    <property type="entry name" value="EG:8D8.2 PROTEIN-RELATED"/>
    <property type="match status" value="1"/>
</dbReference>
<feature type="repeat" description="Hemopexin" evidence="7">
    <location>
        <begin position="16"/>
        <end position="61"/>
    </location>
</feature>
<dbReference type="GO" id="GO:0005576">
    <property type="term" value="C:extracellular region"/>
    <property type="evidence" value="ECO:0007669"/>
    <property type="project" value="UniProtKB-SubCell"/>
</dbReference>
<dbReference type="Proteomes" id="UP001367676">
    <property type="component" value="Unassembled WGS sequence"/>
</dbReference>
<dbReference type="EMBL" id="JBBCAQ010000033">
    <property type="protein sequence ID" value="KAK7582320.1"/>
    <property type="molecule type" value="Genomic_DNA"/>
</dbReference>
<protein>
    <submittedName>
        <fullName evidence="8">Uncharacterized protein</fullName>
    </submittedName>
</protein>
<dbReference type="PANTHER" id="PTHR22917">
    <property type="entry name" value="HEMOPEXIN DOMAIN-CONTAINING PROTEIN"/>
    <property type="match status" value="1"/>
</dbReference>
<dbReference type="InterPro" id="IPR036375">
    <property type="entry name" value="Hemopexin-like_dom_sf"/>
</dbReference>
<dbReference type="PROSITE" id="PS51642">
    <property type="entry name" value="HEMOPEXIN_2"/>
    <property type="match status" value="3"/>
</dbReference>
<evidence type="ECO:0000256" key="7">
    <source>
        <dbReference type="PROSITE-ProRule" id="PRU01011"/>
    </source>
</evidence>
<sequence length="163" mass="19201">MEGYPRLIQEDWAGLPTYLDAAFAYKDEIHFFKGSKYWKFTTNKIMKDGYPRYIRDGFPGIPDDIDGATPWGKHGYIYFFKGCYYWRYEPNCEHQVKKNYPKLISEVWEGVPDNIDDAILHTNGILHVLKGVRYYRFNDAKLKIEDGYPTLSAPMWFGCFPEP</sequence>
<evidence type="ECO:0000313" key="9">
    <source>
        <dbReference type="Proteomes" id="UP001367676"/>
    </source>
</evidence>
<dbReference type="InterPro" id="IPR018487">
    <property type="entry name" value="Hemopexin-like_repeat"/>
</dbReference>